<comment type="caution">
    <text evidence="1">The sequence shown here is derived from an EMBL/GenBank/DDBJ whole genome shotgun (WGS) entry which is preliminary data.</text>
</comment>
<protein>
    <submittedName>
        <fullName evidence="1">Uncharacterized protein</fullName>
    </submittedName>
</protein>
<reference evidence="2" key="1">
    <citation type="journal article" date="2019" name="Int. J. Syst. Evol. Microbiol.">
        <title>The Global Catalogue of Microorganisms (GCM) 10K type strain sequencing project: providing services to taxonomists for standard genome sequencing and annotation.</title>
        <authorList>
            <consortium name="The Broad Institute Genomics Platform"/>
            <consortium name="The Broad Institute Genome Sequencing Center for Infectious Disease"/>
            <person name="Wu L."/>
            <person name="Ma J."/>
        </authorList>
    </citation>
    <scope>NUCLEOTIDE SEQUENCE [LARGE SCALE GENOMIC DNA]</scope>
    <source>
        <strain evidence="2">IBRC-M 10813</strain>
    </source>
</reference>
<accession>A0ABV8JIR8</accession>
<name>A0ABV8JIR8_9BACL</name>
<evidence type="ECO:0000313" key="2">
    <source>
        <dbReference type="Proteomes" id="UP001595843"/>
    </source>
</evidence>
<keyword evidence="2" id="KW-1185">Reference proteome</keyword>
<dbReference type="EMBL" id="JBHSAP010000018">
    <property type="protein sequence ID" value="MFC4078290.1"/>
    <property type="molecule type" value="Genomic_DNA"/>
</dbReference>
<evidence type="ECO:0000313" key="1">
    <source>
        <dbReference type="EMBL" id="MFC4078290.1"/>
    </source>
</evidence>
<gene>
    <name evidence="1" type="ORF">ACFOUO_15945</name>
</gene>
<dbReference type="Proteomes" id="UP001595843">
    <property type="component" value="Unassembled WGS sequence"/>
</dbReference>
<sequence length="46" mass="5313">MSNRVIMPSGDFIVPRALQPAFELDREKNQGTYLDPNVWVLHQTDL</sequence>
<proteinExistence type="predicted"/>
<organism evidence="1 2">
    <name type="scientific">Salinithrix halophila</name>
    <dbReference type="NCBI Taxonomy" id="1485204"/>
    <lineage>
        <taxon>Bacteria</taxon>
        <taxon>Bacillati</taxon>
        <taxon>Bacillota</taxon>
        <taxon>Bacilli</taxon>
        <taxon>Bacillales</taxon>
        <taxon>Thermoactinomycetaceae</taxon>
        <taxon>Salinithrix</taxon>
    </lineage>
</organism>